<dbReference type="EMBL" id="BJHV01000003">
    <property type="protein sequence ID" value="GDY49332.1"/>
    <property type="molecule type" value="Genomic_DNA"/>
</dbReference>
<feature type="region of interest" description="Disordered" evidence="1">
    <location>
        <begin position="1"/>
        <end position="20"/>
    </location>
</feature>
<dbReference type="Proteomes" id="UP000299290">
    <property type="component" value="Unassembled WGS sequence"/>
</dbReference>
<name>A0A4D4KLD0_9ACTN</name>
<sequence>MAIAIPTAASADEADSPVHPAYDPTPCIPRLLTELVQEEFWTRYAAIRGDDTFAPDYTTDRKRTALLLRAVIADLVALAAPDNAHQAADAAAAANALRRADWQMTLPARAARDWLRGQYQRHLEDNDPHPPNCPGGCGGSGVVVEPVIWQNDGAPVLEEPMACQRGEKDDPHAADCTGCHGTGKTYDAEFSEYSVCDRYSPDPAYEPVPAHHDDPWVSSATGHFDESPF</sequence>
<dbReference type="RefSeq" id="WP_137970659.1">
    <property type="nucleotide sequence ID" value="NZ_BJHV01000003.1"/>
</dbReference>
<protein>
    <submittedName>
        <fullName evidence="2">Uncharacterized protein</fullName>
    </submittedName>
</protein>
<evidence type="ECO:0000313" key="3">
    <source>
        <dbReference type="Proteomes" id="UP000299290"/>
    </source>
</evidence>
<reference evidence="2 3" key="1">
    <citation type="journal article" date="2020" name="Int. J. Syst. Evol. Microbiol.">
        <title>Reclassification of Streptomyces castelarensis and Streptomyces sporoclivatus as later heterotypic synonyms of Streptomyces antimycoticus.</title>
        <authorList>
            <person name="Komaki H."/>
            <person name="Tamura T."/>
        </authorList>
    </citation>
    <scope>NUCLEOTIDE SEQUENCE [LARGE SCALE GENOMIC DNA]</scope>
    <source>
        <strain evidence="2 3">NBRC 12839</strain>
    </source>
</reference>
<accession>A0A4D4KLD0</accession>
<comment type="caution">
    <text evidence="2">The sequence shown here is derived from an EMBL/GenBank/DDBJ whole genome shotgun (WGS) entry which is preliminary data.</text>
</comment>
<proteinExistence type="predicted"/>
<dbReference type="AlphaFoldDB" id="A0A4D4KLD0"/>
<organism evidence="2 3">
    <name type="scientific">Streptomyces antimycoticus</name>
    <dbReference type="NCBI Taxonomy" id="68175"/>
    <lineage>
        <taxon>Bacteria</taxon>
        <taxon>Bacillati</taxon>
        <taxon>Actinomycetota</taxon>
        <taxon>Actinomycetes</taxon>
        <taxon>Kitasatosporales</taxon>
        <taxon>Streptomycetaceae</taxon>
        <taxon>Streptomyces</taxon>
        <taxon>Streptomyces violaceusniger group</taxon>
    </lineage>
</organism>
<evidence type="ECO:0000313" key="2">
    <source>
        <dbReference type="EMBL" id="GDY49332.1"/>
    </source>
</evidence>
<gene>
    <name evidence="2" type="ORF">SANT12839_102140</name>
</gene>
<keyword evidence="3" id="KW-1185">Reference proteome</keyword>
<evidence type="ECO:0000256" key="1">
    <source>
        <dbReference type="SAM" id="MobiDB-lite"/>
    </source>
</evidence>